<dbReference type="Proteomes" id="UP001231649">
    <property type="component" value="Chromosome 25"/>
</dbReference>
<proteinExistence type="predicted"/>
<accession>A0ACC2Q8B4</accession>
<dbReference type="EMBL" id="CM056801">
    <property type="protein sequence ID" value="KAJ8708874.1"/>
    <property type="molecule type" value="Genomic_DNA"/>
</dbReference>
<evidence type="ECO:0000313" key="2">
    <source>
        <dbReference type="Proteomes" id="UP001231649"/>
    </source>
</evidence>
<sequence>MDIPDALIGRLILVSTSVLFVLFSFWVNSYPFIDEDSQVYELIPDPSSCLVCCGLFGLCFVGGLMSFTLYHLLPHL</sequence>
<comment type="caution">
    <text evidence="1">The sequence shown here is derived from an EMBL/GenBank/DDBJ whole genome shotgun (WGS) entry which is preliminary data.</text>
</comment>
<organism evidence="1 2">
    <name type="scientific">Mythimna loreyi</name>
    <dbReference type="NCBI Taxonomy" id="667449"/>
    <lineage>
        <taxon>Eukaryota</taxon>
        <taxon>Metazoa</taxon>
        <taxon>Ecdysozoa</taxon>
        <taxon>Arthropoda</taxon>
        <taxon>Hexapoda</taxon>
        <taxon>Insecta</taxon>
        <taxon>Pterygota</taxon>
        <taxon>Neoptera</taxon>
        <taxon>Endopterygota</taxon>
        <taxon>Lepidoptera</taxon>
        <taxon>Glossata</taxon>
        <taxon>Ditrysia</taxon>
        <taxon>Noctuoidea</taxon>
        <taxon>Noctuidae</taxon>
        <taxon>Noctuinae</taxon>
        <taxon>Hadenini</taxon>
        <taxon>Mythimna</taxon>
    </lineage>
</organism>
<name>A0ACC2Q8B4_9NEOP</name>
<gene>
    <name evidence="1" type="ORF">PYW08_010256</name>
</gene>
<reference evidence="1" key="1">
    <citation type="submission" date="2023-03" db="EMBL/GenBank/DDBJ databases">
        <title>Chromosome-level genomes of two armyworms, Mythimna separata and Mythimna loreyi, provide insights into the biosynthesis and reception of sex pheromones.</title>
        <authorList>
            <person name="Zhao H."/>
        </authorList>
    </citation>
    <scope>NUCLEOTIDE SEQUENCE</scope>
    <source>
        <strain evidence="1">BeijingLab</strain>
    </source>
</reference>
<evidence type="ECO:0000313" key="1">
    <source>
        <dbReference type="EMBL" id="KAJ8708874.1"/>
    </source>
</evidence>
<protein>
    <submittedName>
        <fullName evidence="1">Uncharacterized protein</fullName>
    </submittedName>
</protein>
<keyword evidence="2" id="KW-1185">Reference proteome</keyword>